<dbReference type="GO" id="GO:0004930">
    <property type="term" value="F:G protein-coupled receptor activity"/>
    <property type="evidence" value="ECO:0007669"/>
    <property type="project" value="InterPro"/>
</dbReference>
<dbReference type="Proteomes" id="UP001165740">
    <property type="component" value="Chromosome 12"/>
</dbReference>
<feature type="transmembrane region" description="Helical" evidence="5">
    <location>
        <begin position="156"/>
        <end position="180"/>
    </location>
</feature>
<sequence length="361" mass="40218">MKSYLLSNTTENVLSLDELSSDPVSGALLRFVTFVNYAILIGAISFVGVILNLLNIAVFFKQGFKDTINIPFLGLAVADVCGLISLIWMSICYNPLMVGALPAFSFIDIQHVTAGWPHVCFTRISGWLTAFITFERYLCIAVPLKVKRILTRKRTIIAVVFIFLIVIVSVVPVYVAIYIAPRLEEDGSLVFGIKYIPDGANLENFSIYFSTFLQLSSFAFVIVCTSGLVYKLNKKSKWRQATSSAGQNEAVSNRDKKVVKMVISMAVVFIVSFTPVVIHMVAMLSKHDYMVGGRYQNLFLLCGTFVFNLEAINCSSSLCIYLKMSSQFKAVFLSLFGFKDRSKTKIQRHQSIKLPSSGETL</sequence>
<keyword evidence="4 5" id="KW-0472">Membrane</keyword>
<evidence type="ECO:0000256" key="5">
    <source>
        <dbReference type="SAM" id="Phobius"/>
    </source>
</evidence>
<dbReference type="GO" id="GO:0016020">
    <property type="term" value="C:membrane"/>
    <property type="evidence" value="ECO:0007669"/>
    <property type="project" value="UniProtKB-SubCell"/>
</dbReference>
<dbReference type="PRINTS" id="PR00237">
    <property type="entry name" value="GPCRRHODOPSN"/>
</dbReference>
<gene>
    <name evidence="8" type="primary">LOC106077043</name>
</gene>
<evidence type="ECO:0000256" key="3">
    <source>
        <dbReference type="ARBA" id="ARBA00022989"/>
    </source>
</evidence>
<dbReference type="Gene3D" id="1.20.1070.10">
    <property type="entry name" value="Rhodopsin 7-helix transmembrane proteins"/>
    <property type="match status" value="1"/>
</dbReference>
<dbReference type="GeneID" id="106077043"/>
<dbReference type="OrthoDB" id="6080968at2759"/>
<feature type="transmembrane region" description="Helical" evidence="5">
    <location>
        <begin position="258"/>
        <end position="278"/>
    </location>
</feature>
<proteinExistence type="predicted"/>
<dbReference type="InterPro" id="IPR000276">
    <property type="entry name" value="GPCR_Rhodpsn"/>
</dbReference>
<feature type="transmembrane region" description="Helical" evidence="5">
    <location>
        <begin position="298"/>
        <end position="322"/>
    </location>
</feature>
<feature type="transmembrane region" description="Helical" evidence="5">
    <location>
        <begin position="207"/>
        <end position="230"/>
    </location>
</feature>
<evidence type="ECO:0000256" key="4">
    <source>
        <dbReference type="ARBA" id="ARBA00023136"/>
    </source>
</evidence>
<organism evidence="7 8">
    <name type="scientific">Biomphalaria glabrata</name>
    <name type="common">Bloodfluke planorb</name>
    <name type="synonym">Freshwater snail</name>
    <dbReference type="NCBI Taxonomy" id="6526"/>
    <lineage>
        <taxon>Eukaryota</taxon>
        <taxon>Metazoa</taxon>
        <taxon>Spiralia</taxon>
        <taxon>Lophotrochozoa</taxon>
        <taxon>Mollusca</taxon>
        <taxon>Gastropoda</taxon>
        <taxon>Heterobranchia</taxon>
        <taxon>Euthyneura</taxon>
        <taxon>Panpulmonata</taxon>
        <taxon>Hygrophila</taxon>
        <taxon>Lymnaeoidea</taxon>
        <taxon>Planorbidae</taxon>
        <taxon>Biomphalaria</taxon>
    </lineage>
</organism>
<feature type="domain" description="G-protein coupled receptors family 1 profile" evidence="6">
    <location>
        <begin position="51"/>
        <end position="321"/>
    </location>
</feature>
<evidence type="ECO:0000313" key="7">
    <source>
        <dbReference type="Proteomes" id="UP001165740"/>
    </source>
</evidence>
<dbReference type="OMA" id="NLEAINC"/>
<dbReference type="InterPro" id="IPR052954">
    <property type="entry name" value="GPCR-Ligand_Int"/>
</dbReference>
<dbReference type="RefSeq" id="XP_013093286.2">
    <property type="nucleotide sequence ID" value="XM_013237832.2"/>
</dbReference>
<dbReference type="PANTHER" id="PTHR46641:SF2">
    <property type="entry name" value="FMRFAMIDE RECEPTOR"/>
    <property type="match status" value="1"/>
</dbReference>
<evidence type="ECO:0000256" key="1">
    <source>
        <dbReference type="ARBA" id="ARBA00004370"/>
    </source>
</evidence>
<evidence type="ECO:0000313" key="8">
    <source>
        <dbReference type="RefSeq" id="XP_013093286.2"/>
    </source>
</evidence>
<reference evidence="8" key="1">
    <citation type="submission" date="2025-08" db="UniProtKB">
        <authorList>
            <consortium name="RefSeq"/>
        </authorList>
    </citation>
    <scope>IDENTIFICATION</scope>
</reference>
<feature type="transmembrane region" description="Helical" evidence="5">
    <location>
        <begin position="72"/>
        <end position="91"/>
    </location>
</feature>
<evidence type="ECO:0000256" key="2">
    <source>
        <dbReference type="ARBA" id="ARBA00022692"/>
    </source>
</evidence>
<dbReference type="InterPro" id="IPR017452">
    <property type="entry name" value="GPCR_Rhodpsn_7TM"/>
</dbReference>
<name>A0A9U8ELF9_BIOGL</name>
<protein>
    <submittedName>
        <fullName evidence="8">Ultraviolet-sensitive opsin-like</fullName>
    </submittedName>
</protein>
<evidence type="ECO:0000259" key="6">
    <source>
        <dbReference type="PROSITE" id="PS50262"/>
    </source>
</evidence>
<keyword evidence="7" id="KW-1185">Reference proteome</keyword>
<dbReference type="AlphaFoldDB" id="A0A9U8ELF9"/>
<dbReference type="SUPFAM" id="SSF81321">
    <property type="entry name" value="Family A G protein-coupled receptor-like"/>
    <property type="match status" value="1"/>
</dbReference>
<feature type="transmembrane region" description="Helical" evidence="5">
    <location>
        <begin position="34"/>
        <end position="60"/>
    </location>
</feature>
<accession>A0A9U8ELF9</accession>
<keyword evidence="2 5" id="KW-0812">Transmembrane</keyword>
<dbReference type="PROSITE" id="PS50262">
    <property type="entry name" value="G_PROTEIN_RECEP_F1_2"/>
    <property type="match status" value="1"/>
</dbReference>
<comment type="subcellular location">
    <subcellularLocation>
        <location evidence="1">Membrane</location>
    </subcellularLocation>
</comment>
<dbReference type="KEGG" id="bgt:106077043"/>
<dbReference type="Pfam" id="PF00001">
    <property type="entry name" value="7tm_1"/>
    <property type="match status" value="1"/>
</dbReference>
<keyword evidence="3 5" id="KW-1133">Transmembrane helix</keyword>
<dbReference type="PANTHER" id="PTHR46641">
    <property type="entry name" value="FMRFAMIDE RECEPTOR-RELATED"/>
    <property type="match status" value="1"/>
</dbReference>